<dbReference type="CDD" id="cd00190">
    <property type="entry name" value="Tryp_SPc"/>
    <property type="match status" value="1"/>
</dbReference>
<evidence type="ECO:0000256" key="1">
    <source>
        <dbReference type="ARBA" id="ARBA00007664"/>
    </source>
</evidence>
<evidence type="ECO:0000259" key="5">
    <source>
        <dbReference type="PROSITE" id="PS50240"/>
    </source>
</evidence>
<gene>
    <name evidence="6" type="ORF">ACFFUV_09975</name>
</gene>
<dbReference type="InterPro" id="IPR001254">
    <property type="entry name" value="Trypsin_dom"/>
</dbReference>
<dbReference type="EMBL" id="JBHMEP010000002">
    <property type="protein sequence ID" value="MFB9135288.1"/>
    <property type="molecule type" value="Genomic_DNA"/>
</dbReference>
<dbReference type="PROSITE" id="PS00134">
    <property type="entry name" value="TRYPSIN_HIS"/>
    <property type="match status" value="1"/>
</dbReference>
<dbReference type="PROSITE" id="PS50240">
    <property type="entry name" value="TRYPSIN_DOM"/>
    <property type="match status" value="1"/>
</dbReference>
<dbReference type="InterPro" id="IPR033116">
    <property type="entry name" value="TRYPSIN_SER"/>
</dbReference>
<evidence type="ECO:0000256" key="3">
    <source>
        <dbReference type="RuleBase" id="RU363034"/>
    </source>
</evidence>
<feature type="domain" description="Peptidase S1" evidence="5">
    <location>
        <begin position="25"/>
        <end position="270"/>
    </location>
</feature>
<evidence type="ECO:0000256" key="4">
    <source>
        <dbReference type="SAM" id="SignalP"/>
    </source>
</evidence>
<dbReference type="InterPro" id="IPR043504">
    <property type="entry name" value="Peptidase_S1_PA_chymotrypsin"/>
</dbReference>
<accession>A0ABV5HM09</accession>
<feature type="signal peptide" evidence="4">
    <location>
        <begin position="1"/>
        <end position="18"/>
    </location>
</feature>
<keyword evidence="2" id="KW-1015">Disulfide bond</keyword>
<comment type="caution">
    <text evidence="6">The sequence shown here is derived from an EMBL/GenBank/DDBJ whole genome shotgun (WGS) entry which is preliminary data.</text>
</comment>
<keyword evidence="7" id="KW-1185">Reference proteome</keyword>
<dbReference type="GO" id="GO:0016787">
    <property type="term" value="F:hydrolase activity"/>
    <property type="evidence" value="ECO:0007669"/>
    <property type="project" value="UniProtKB-KW"/>
</dbReference>
<dbReference type="PROSITE" id="PS00135">
    <property type="entry name" value="TRYPSIN_SER"/>
    <property type="match status" value="1"/>
</dbReference>
<dbReference type="InterPro" id="IPR001314">
    <property type="entry name" value="Peptidase_S1A"/>
</dbReference>
<dbReference type="SUPFAM" id="SSF50494">
    <property type="entry name" value="Trypsin-like serine proteases"/>
    <property type="match status" value="1"/>
</dbReference>
<dbReference type="InterPro" id="IPR018114">
    <property type="entry name" value="TRYPSIN_HIS"/>
</dbReference>
<evidence type="ECO:0000313" key="6">
    <source>
        <dbReference type="EMBL" id="MFB9135288.1"/>
    </source>
</evidence>
<name>A0ABV5HM09_9VIBR</name>
<evidence type="ECO:0000256" key="2">
    <source>
        <dbReference type="ARBA" id="ARBA00023157"/>
    </source>
</evidence>
<evidence type="ECO:0000313" key="7">
    <source>
        <dbReference type="Proteomes" id="UP001589645"/>
    </source>
</evidence>
<dbReference type="PRINTS" id="PR00722">
    <property type="entry name" value="CHYMOTRYPSIN"/>
</dbReference>
<dbReference type="EC" id="3.4.21.-" evidence="6"/>
<dbReference type="PANTHER" id="PTHR24276:SF98">
    <property type="entry name" value="FI18310P1-RELATED"/>
    <property type="match status" value="1"/>
</dbReference>
<dbReference type="Proteomes" id="UP001589645">
    <property type="component" value="Unassembled WGS sequence"/>
</dbReference>
<protein>
    <submittedName>
        <fullName evidence="6">Trypsin-like serine protease</fullName>
        <ecNumber evidence="6">3.4.21.-</ecNumber>
    </submittedName>
</protein>
<dbReference type="RefSeq" id="WP_390191995.1">
    <property type="nucleotide sequence ID" value="NZ_JBHMEP010000002.1"/>
</dbReference>
<organism evidence="6 7">
    <name type="scientific">Vibrio olivae</name>
    <dbReference type="NCBI Taxonomy" id="1243002"/>
    <lineage>
        <taxon>Bacteria</taxon>
        <taxon>Pseudomonadati</taxon>
        <taxon>Pseudomonadota</taxon>
        <taxon>Gammaproteobacteria</taxon>
        <taxon>Vibrionales</taxon>
        <taxon>Vibrionaceae</taxon>
        <taxon>Vibrio</taxon>
    </lineage>
</organism>
<sequence>MRCCRFLILWLFSWGVSAVEVMPFIVNGSNANIANYPSFASLFYRTDAVYSPRSFCGATVINANYVLTAAHCLFDDKNVMLYTVIAPQLDDESDFLNSAQVRAGEFYFRSDYSDEAAKLWPNDIAIIKTETAMNIGSYYNVLNMTYNNSFPSGARFFAIGHGAIEGNAQGGTQLLEAELNLVPTSTCIAYFGNAITSKQLCFSGPVSGDYQNATCSGDSGGPVYWFDGANYQQIGLTSFGTAVCGKKEATVTSVFTDIFDYQTWINRVITGQVSPDYYVTVQDGTRVLVDNTTQSEEVASRNSNSSGGGVLNWTQFVLFVWLLILRRRRIFH</sequence>
<dbReference type="PANTHER" id="PTHR24276">
    <property type="entry name" value="POLYSERASE-RELATED"/>
    <property type="match status" value="1"/>
</dbReference>
<proteinExistence type="inferred from homology"/>
<dbReference type="InterPro" id="IPR009003">
    <property type="entry name" value="Peptidase_S1_PA"/>
</dbReference>
<keyword evidence="3" id="KW-0720">Serine protease</keyword>
<feature type="chain" id="PRO_5046790450" evidence="4">
    <location>
        <begin position="19"/>
        <end position="332"/>
    </location>
</feature>
<keyword evidence="4" id="KW-0732">Signal</keyword>
<dbReference type="Gene3D" id="2.40.10.10">
    <property type="entry name" value="Trypsin-like serine proteases"/>
    <property type="match status" value="1"/>
</dbReference>
<keyword evidence="3 6" id="KW-0378">Hydrolase</keyword>
<dbReference type="InterPro" id="IPR050430">
    <property type="entry name" value="Peptidase_S1"/>
</dbReference>
<comment type="similarity">
    <text evidence="1">Belongs to the peptidase S1 family.</text>
</comment>
<keyword evidence="3" id="KW-0645">Protease</keyword>
<dbReference type="SMART" id="SM00020">
    <property type="entry name" value="Tryp_SPc"/>
    <property type="match status" value="1"/>
</dbReference>
<dbReference type="Pfam" id="PF00089">
    <property type="entry name" value="Trypsin"/>
    <property type="match status" value="1"/>
</dbReference>
<reference evidence="6 7" key="1">
    <citation type="submission" date="2024-09" db="EMBL/GenBank/DDBJ databases">
        <authorList>
            <person name="Sun Q."/>
            <person name="Mori K."/>
        </authorList>
    </citation>
    <scope>NUCLEOTIDE SEQUENCE [LARGE SCALE GENOMIC DNA]</scope>
    <source>
        <strain evidence="6 7">CECT 8064</strain>
    </source>
</reference>